<evidence type="ECO:0000313" key="2">
    <source>
        <dbReference type="Proteomes" id="UP000670092"/>
    </source>
</evidence>
<dbReference type="AlphaFoldDB" id="A0A8H8D337"/>
<dbReference type="EMBL" id="JAEVHI010000002">
    <property type="protein sequence ID" value="KAG5299885.1"/>
    <property type="molecule type" value="Genomic_DNA"/>
</dbReference>
<comment type="caution">
    <text evidence="1">The sequence shown here is derived from an EMBL/GenBank/DDBJ whole genome shotgun (WGS) entry which is preliminary data.</text>
</comment>
<proteinExistence type="predicted"/>
<name>A0A8H8D337_AJECA</name>
<reference evidence="1 2" key="1">
    <citation type="submission" date="2021-01" db="EMBL/GenBank/DDBJ databases">
        <title>Chromosome-level genome assembly of a human fungal pathogen reveals clustering of transcriptionally co-regulated genes.</title>
        <authorList>
            <person name="Voorhies M."/>
            <person name="Cohen S."/>
            <person name="Shea T.P."/>
            <person name="Petrus S."/>
            <person name="Munoz J.F."/>
            <person name="Poplawski S."/>
            <person name="Goldman W.E."/>
            <person name="Michael T."/>
            <person name="Cuomo C.A."/>
            <person name="Sil A."/>
            <person name="Beyhan S."/>
        </authorList>
    </citation>
    <scope>NUCLEOTIDE SEQUENCE [LARGE SCALE GENOMIC DNA]</scope>
    <source>
        <strain evidence="1 2">G184AR</strain>
    </source>
</reference>
<organism evidence="1 2">
    <name type="scientific">Ajellomyces capsulatus</name>
    <name type="common">Darling's disease fungus</name>
    <name type="synonym">Histoplasma capsulatum</name>
    <dbReference type="NCBI Taxonomy" id="5037"/>
    <lineage>
        <taxon>Eukaryota</taxon>
        <taxon>Fungi</taxon>
        <taxon>Dikarya</taxon>
        <taxon>Ascomycota</taxon>
        <taxon>Pezizomycotina</taxon>
        <taxon>Eurotiomycetes</taxon>
        <taxon>Eurotiomycetidae</taxon>
        <taxon>Onygenales</taxon>
        <taxon>Ajellomycetaceae</taxon>
        <taxon>Histoplasma</taxon>
    </lineage>
</organism>
<sequence length="161" mass="18576">MPHNALFGRCTCPSLDRPAHAHLVPPQLIPPLCTLEGGKNKQLNLEWNRIDRFRVKHISYDTAPNKPRHHLTWSHLIPQIIVPEIHSQPYYIRRPDPGRCCFQANICYVCKRAGKKNERKMKRKTNEQEMAGDKPRDSLVHSFLLFSSFVFSWAAYCAAAS</sequence>
<accession>A0A8H8D337</accession>
<gene>
    <name evidence="1" type="ORF">I7I52_10344</name>
</gene>
<dbReference type="VEuPathDB" id="FungiDB:I7I52_10344"/>
<dbReference type="Proteomes" id="UP000670092">
    <property type="component" value="Unassembled WGS sequence"/>
</dbReference>
<protein>
    <submittedName>
        <fullName evidence="1">Uncharacterized protein</fullName>
    </submittedName>
</protein>
<evidence type="ECO:0000313" key="1">
    <source>
        <dbReference type="EMBL" id="KAG5299885.1"/>
    </source>
</evidence>